<dbReference type="Pfam" id="PF13635">
    <property type="entry name" value="DUF4143"/>
    <property type="match status" value="1"/>
</dbReference>
<evidence type="ECO:0000313" key="3">
    <source>
        <dbReference type="EMBL" id="GAF81156.1"/>
    </source>
</evidence>
<feature type="domain" description="AAA" evidence="1">
    <location>
        <begin position="7"/>
        <end position="62"/>
    </location>
</feature>
<dbReference type="Pfam" id="PF13173">
    <property type="entry name" value="AAA_14"/>
    <property type="match status" value="1"/>
</dbReference>
<proteinExistence type="predicted"/>
<evidence type="ECO:0000259" key="1">
    <source>
        <dbReference type="Pfam" id="PF13173"/>
    </source>
</evidence>
<name>X0T1C2_9ZZZZ</name>
<comment type="caution">
    <text evidence="3">The sequence shown here is derived from an EMBL/GenBank/DDBJ whole genome shotgun (WGS) entry which is preliminary data.</text>
</comment>
<evidence type="ECO:0000259" key="2">
    <source>
        <dbReference type="Pfam" id="PF13635"/>
    </source>
</evidence>
<feature type="domain" description="DUF4143" evidence="2">
    <location>
        <begin position="133"/>
        <end position="251"/>
    </location>
</feature>
<feature type="non-terminal residue" evidence="3">
    <location>
        <position position="1"/>
    </location>
</feature>
<sequence length="310" mass="35174">RPEFALHKYSKWSQEIKNLYDSFPAAKFLFSGSSTLALQKGKADLSRRAVFYTLPGLSFREYVYLAQGLEFQPISFQDLFQEHSLVASTILKEGPILGHFRDYIHHGVYPFFLEGIKEYVPKLLNVVEKVLYEDIPAVTGIKTANVPVLKRILWLIATSQPFTPNIERMSRNLTISKQYVYTYLDSLQRAGLLSGFLPWSTGYRLVRKPIKIYMENTNLLRAVIGELGGKGQEGAIRETFFAHQLKSAGINIRIPSQGDFLLESKYLLEIGGKSKGKSQVKSAKNAFVARDDIEVGYGNIIPLWLFGFLY</sequence>
<accession>X0T1C2</accession>
<dbReference type="PANTHER" id="PTHR42990">
    <property type="entry name" value="ATPASE"/>
    <property type="match status" value="1"/>
</dbReference>
<dbReference type="InterPro" id="IPR025420">
    <property type="entry name" value="DUF4143"/>
</dbReference>
<dbReference type="PANTHER" id="PTHR42990:SF1">
    <property type="entry name" value="AAA+ ATPASE DOMAIN-CONTAINING PROTEIN"/>
    <property type="match status" value="1"/>
</dbReference>
<protein>
    <submittedName>
        <fullName evidence="3">Uncharacterized protein</fullName>
    </submittedName>
</protein>
<gene>
    <name evidence="3" type="ORF">S01H1_18508</name>
</gene>
<dbReference type="InterPro" id="IPR041682">
    <property type="entry name" value="AAA_14"/>
</dbReference>
<reference evidence="3" key="1">
    <citation type="journal article" date="2014" name="Front. Microbiol.">
        <title>High frequency of phylogenetically diverse reductive dehalogenase-homologous genes in deep subseafloor sedimentary metagenomes.</title>
        <authorList>
            <person name="Kawai M."/>
            <person name="Futagami T."/>
            <person name="Toyoda A."/>
            <person name="Takaki Y."/>
            <person name="Nishi S."/>
            <person name="Hori S."/>
            <person name="Arai W."/>
            <person name="Tsubouchi T."/>
            <person name="Morono Y."/>
            <person name="Uchiyama I."/>
            <person name="Ito T."/>
            <person name="Fujiyama A."/>
            <person name="Inagaki F."/>
            <person name="Takami H."/>
        </authorList>
    </citation>
    <scope>NUCLEOTIDE SEQUENCE</scope>
    <source>
        <strain evidence="3">Expedition CK06-06</strain>
    </source>
</reference>
<organism evidence="3">
    <name type="scientific">marine sediment metagenome</name>
    <dbReference type="NCBI Taxonomy" id="412755"/>
    <lineage>
        <taxon>unclassified sequences</taxon>
        <taxon>metagenomes</taxon>
        <taxon>ecological metagenomes</taxon>
    </lineage>
</organism>
<dbReference type="AlphaFoldDB" id="X0T1C2"/>
<dbReference type="EMBL" id="BARS01009900">
    <property type="protein sequence ID" value="GAF81156.1"/>
    <property type="molecule type" value="Genomic_DNA"/>
</dbReference>